<dbReference type="PANTHER" id="PTHR47798:SF2">
    <property type="entry name" value="CCHC-TYPE DOMAIN-CONTAINING PROTEIN"/>
    <property type="match status" value="1"/>
</dbReference>
<dbReference type="AlphaFoldDB" id="A0AAV1A3B5"/>
<dbReference type="GO" id="GO:0003676">
    <property type="term" value="F:nucleic acid binding"/>
    <property type="evidence" value="ECO:0007669"/>
    <property type="project" value="InterPro"/>
</dbReference>
<dbReference type="InterPro" id="IPR001878">
    <property type="entry name" value="Znf_CCHC"/>
</dbReference>
<evidence type="ECO:0000259" key="2">
    <source>
        <dbReference type="SMART" id="SM00343"/>
    </source>
</evidence>
<dbReference type="SUPFAM" id="SSF57756">
    <property type="entry name" value="Retrovirus zinc finger-like domains"/>
    <property type="match status" value="1"/>
</dbReference>
<feature type="region of interest" description="Disordered" evidence="1">
    <location>
        <begin position="227"/>
        <end position="296"/>
    </location>
</feature>
<feature type="compositionally biased region" description="Polar residues" evidence="1">
    <location>
        <begin position="34"/>
        <end position="43"/>
    </location>
</feature>
<reference evidence="3 4" key="1">
    <citation type="submission" date="2023-01" db="EMBL/GenBank/DDBJ databases">
        <authorList>
            <person name="Kreplak J."/>
        </authorList>
    </citation>
    <scope>NUCLEOTIDE SEQUENCE [LARGE SCALE GENOMIC DNA]</scope>
</reference>
<feature type="compositionally biased region" description="Basic and acidic residues" evidence="1">
    <location>
        <begin position="84"/>
        <end position="95"/>
    </location>
</feature>
<evidence type="ECO:0000313" key="4">
    <source>
        <dbReference type="Proteomes" id="UP001157006"/>
    </source>
</evidence>
<proteinExistence type="predicted"/>
<feature type="region of interest" description="Disordered" evidence="1">
    <location>
        <begin position="1"/>
        <end position="95"/>
    </location>
</feature>
<dbReference type="Gene3D" id="4.10.60.10">
    <property type="entry name" value="Zinc finger, CCHC-type"/>
    <property type="match status" value="1"/>
</dbReference>
<feature type="region of interest" description="Disordered" evidence="1">
    <location>
        <begin position="137"/>
        <end position="205"/>
    </location>
</feature>
<accession>A0AAV1A3B5</accession>
<feature type="domain" description="CCHC-type" evidence="2">
    <location>
        <begin position="387"/>
        <end position="403"/>
    </location>
</feature>
<evidence type="ECO:0000256" key="1">
    <source>
        <dbReference type="SAM" id="MobiDB-lite"/>
    </source>
</evidence>
<sequence>MLTEENPEAFASPEQKPEDNIKNKKPKKKKKNTENSAQPQVCSEPSVVIAPNQEIKSNEESSLPKKKKPRKKKSVINAEVGQPNREESKPSLDLEIKKEAEPVEISVEGAETVTVKRKRKSQIGKLDEVVVVENALKQDHDQEQLNTAVGTDEKTDKKHKRKRTKSKLDGVQSNEPGETVVRTAIIDREIPPADPTIPGDPRPVNLSELENEYLDRKWMKRKRKCELKSREEEKTKAHNGKAIEIQVQRPVDPITEPSTDPAIIMDPHPATPVDTEQKISKKRKKKKRKCESEISAQKSVISTTVPSMDQAIPIDSACHTAAPPIDASIPEQKTSKKKRKRKGGLKSKGLESDRHNAGSTAETSVRGTKRVKVTNAPHYQHGISSMICWACRETNHTIQQCQKLKHLSKDEEICFFCGEIGHSLGKCSVYKAGGGRLARCLFCDAHGHFSYNCPGNGHDPKVQWPVEAEGKSSAEVTTVREGMKLSV</sequence>
<gene>
    <name evidence="3" type="ORF">VFH_III134840</name>
</gene>
<feature type="compositionally biased region" description="Basic residues" evidence="1">
    <location>
        <begin position="280"/>
        <end position="289"/>
    </location>
</feature>
<keyword evidence="4" id="KW-1185">Reference proteome</keyword>
<dbReference type="InterPro" id="IPR036875">
    <property type="entry name" value="Znf_CCHC_sf"/>
</dbReference>
<feature type="compositionally biased region" description="Pro residues" evidence="1">
    <location>
        <begin position="192"/>
        <end position="201"/>
    </location>
</feature>
<dbReference type="SMART" id="SM00343">
    <property type="entry name" value="ZnF_C2HC"/>
    <property type="match status" value="3"/>
</dbReference>
<feature type="region of interest" description="Disordered" evidence="1">
    <location>
        <begin position="320"/>
        <end position="366"/>
    </location>
</feature>
<dbReference type="EMBL" id="OX451738">
    <property type="protein sequence ID" value="CAI8604477.1"/>
    <property type="molecule type" value="Genomic_DNA"/>
</dbReference>
<dbReference type="Proteomes" id="UP001157006">
    <property type="component" value="Chromosome 3"/>
</dbReference>
<dbReference type="GO" id="GO:0008270">
    <property type="term" value="F:zinc ion binding"/>
    <property type="evidence" value="ECO:0007669"/>
    <property type="project" value="InterPro"/>
</dbReference>
<dbReference type="PANTHER" id="PTHR47798">
    <property type="entry name" value="OS04G0555800 PROTEIN"/>
    <property type="match status" value="1"/>
</dbReference>
<feature type="domain" description="CCHC-type" evidence="2">
    <location>
        <begin position="413"/>
        <end position="429"/>
    </location>
</feature>
<protein>
    <recommendedName>
        <fullName evidence="2">CCHC-type domain-containing protein</fullName>
    </recommendedName>
</protein>
<feature type="compositionally biased region" description="Basic residues" evidence="1">
    <location>
        <begin position="335"/>
        <end position="345"/>
    </location>
</feature>
<evidence type="ECO:0000313" key="3">
    <source>
        <dbReference type="EMBL" id="CAI8604477.1"/>
    </source>
</evidence>
<feature type="domain" description="CCHC-type" evidence="2">
    <location>
        <begin position="439"/>
        <end position="455"/>
    </location>
</feature>
<feature type="compositionally biased region" description="Polar residues" evidence="1">
    <location>
        <begin position="357"/>
        <end position="366"/>
    </location>
</feature>
<organism evidence="3 4">
    <name type="scientific">Vicia faba</name>
    <name type="common">Broad bean</name>
    <name type="synonym">Faba vulgaris</name>
    <dbReference type="NCBI Taxonomy" id="3906"/>
    <lineage>
        <taxon>Eukaryota</taxon>
        <taxon>Viridiplantae</taxon>
        <taxon>Streptophyta</taxon>
        <taxon>Embryophyta</taxon>
        <taxon>Tracheophyta</taxon>
        <taxon>Spermatophyta</taxon>
        <taxon>Magnoliopsida</taxon>
        <taxon>eudicotyledons</taxon>
        <taxon>Gunneridae</taxon>
        <taxon>Pentapetalae</taxon>
        <taxon>rosids</taxon>
        <taxon>fabids</taxon>
        <taxon>Fabales</taxon>
        <taxon>Fabaceae</taxon>
        <taxon>Papilionoideae</taxon>
        <taxon>50 kb inversion clade</taxon>
        <taxon>NPAAA clade</taxon>
        <taxon>Hologalegina</taxon>
        <taxon>IRL clade</taxon>
        <taxon>Fabeae</taxon>
        <taxon>Vicia</taxon>
    </lineage>
</organism>
<feature type="compositionally biased region" description="Basic residues" evidence="1">
    <location>
        <begin position="64"/>
        <end position="74"/>
    </location>
</feature>
<name>A0AAV1A3B5_VICFA</name>
<feature type="compositionally biased region" description="Basic and acidic residues" evidence="1">
    <location>
        <begin position="227"/>
        <end position="236"/>
    </location>
</feature>